<organism evidence="1 2">
    <name type="scientific">Gracilibacillus marinus</name>
    <dbReference type="NCBI Taxonomy" id="630535"/>
    <lineage>
        <taxon>Bacteria</taxon>
        <taxon>Bacillati</taxon>
        <taxon>Bacillota</taxon>
        <taxon>Bacilli</taxon>
        <taxon>Bacillales</taxon>
        <taxon>Bacillaceae</taxon>
        <taxon>Gracilibacillus</taxon>
    </lineage>
</organism>
<dbReference type="Proteomes" id="UP001595880">
    <property type="component" value="Unassembled WGS sequence"/>
</dbReference>
<evidence type="ECO:0000313" key="1">
    <source>
        <dbReference type="EMBL" id="MFC4389264.1"/>
    </source>
</evidence>
<dbReference type="EMBL" id="JBHSDV010000007">
    <property type="protein sequence ID" value="MFC4389264.1"/>
    <property type="molecule type" value="Genomic_DNA"/>
</dbReference>
<comment type="caution">
    <text evidence="1">The sequence shown here is derived from an EMBL/GenBank/DDBJ whole genome shotgun (WGS) entry which is preliminary data.</text>
</comment>
<name>A0ABV8VXM1_9BACI</name>
<accession>A0ABV8VXM1</accession>
<protein>
    <submittedName>
        <fullName evidence="1">Uncharacterized protein</fullName>
    </submittedName>
</protein>
<gene>
    <name evidence="1" type="ORF">ACFOZ1_15895</name>
</gene>
<dbReference type="RefSeq" id="WP_390200856.1">
    <property type="nucleotide sequence ID" value="NZ_JBHSDV010000007.1"/>
</dbReference>
<proteinExistence type="predicted"/>
<sequence length="142" mass="16773">MIKNIYEKVSKIKKADSEDKIKLELYGVISSLLLSGIFEKNSEIKDFLENSNDKFKEEIKPYVYLSKTLIIGRISREIEKESKLFNYNFALDIKAYIENWIKETDDSDVIEEPNKKSDNLKKDDIKKKNYTDALFDRFKRGE</sequence>
<keyword evidence="2" id="KW-1185">Reference proteome</keyword>
<reference evidence="2" key="1">
    <citation type="journal article" date="2019" name="Int. J. Syst. Evol. Microbiol.">
        <title>The Global Catalogue of Microorganisms (GCM) 10K type strain sequencing project: providing services to taxonomists for standard genome sequencing and annotation.</title>
        <authorList>
            <consortium name="The Broad Institute Genomics Platform"/>
            <consortium name="The Broad Institute Genome Sequencing Center for Infectious Disease"/>
            <person name="Wu L."/>
            <person name="Ma J."/>
        </authorList>
    </citation>
    <scope>NUCLEOTIDE SEQUENCE [LARGE SCALE GENOMIC DNA]</scope>
    <source>
        <strain evidence="2">KACC 14058</strain>
    </source>
</reference>
<evidence type="ECO:0000313" key="2">
    <source>
        <dbReference type="Proteomes" id="UP001595880"/>
    </source>
</evidence>